<evidence type="ECO:0000256" key="9">
    <source>
        <dbReference type="ARBA" id="ARBA00023004"/>
    </source>
</evidence>
<dbReference type="AlphaFoldDB" id="A0A2S9Y682"/>
<dbReference type="Proteomes" id="UP000238823">
    <property type="component" value="Unassembled WGS sequence"/>
</dbReference>
<keyword evidence="9" id="KW-0408">Iron</keyword>
<dbReference type="EMBL" id="PVNL01000118">
    <property type="protein sequence ID" value="PRQ00604.1"/>
    <property type="molecule type" value="Genomic_DNA"/>
</dbReference>
<feature type="domain" description="4Fe-4S ferredoxin-type" evidence="12">
    <location>
        <begin position="352"/>
        <end position="381"/>
    </location>
</feature>
<dbReference type="InterPro" id="IPR017900">
    <property type="entry name" value="4Fe4S_Fe_S_CS"/>
</dbReference>
<reference evidence="13 14" key="1">
    <citation type="submission" date="2018-03" db="EMBL/GenBank/DDBJ databases">
        <title>Draft Genome Sequences of the Obligatory Marine Myxobacteria Enhygromyxa salina SWB007.</title>
        <authorList>
            <person name="Poehlein A."/>
            <person name="Moghaddam J.A."/>
            <person name="Harms H."/>
            <person name="Alanjari M."/>
            <person name="Koenig G.M."/>
            <person name="Daniel R."/>
            <person name="Schaeberle T.F."/>
        </authorList>
    </citation>
    <scope>NUCLEOTIDE SEQUENCE [LARGE SCALE GENOMIC DNA]</scope>
    <source>
        <strain evidence="13 14">SWB007</strain>
    </source>
</reference>
<sequence length="715" mass="76194">MPSRDQPPTPSSAPALVRLPQGIRGRRRSAPKIERSSDVTRTRGWLVGSLTGALGLLAALVFTGGDAVKTGGRAISRPHRLAGLDCSSCHGDARPGPATAQHDPASACATCHTQQRSQRAPHAALLASQTMRCTTCHQIHTAMGGVAFVPGEPAIRWRNGGEGPLPQLEPIGTRGWSGREAASVALVELSACSTCHDPERADDPMAHCALAGHRGPTDAAVCFDEHTPLLVAAGSERAALWELSREAAALEAPTDAAPSSGGWLAPFWWLSASLAAGGLGLGATRLWARRRDRIQLEVMAKLAQEQAGNQADASLRPAERRRLPTIDATTCIGCSACIDACPYDVLEMRAYVAVVSKPDDCCGLTLCEQRCPNGSLIISEGERIAELPRIDDALAATGAPGVHLAGDVTGLPLIRNAINQGAHAVAAIAESLRNGPRGGGEQLDLIIVGAGPAGISAALEAEQQRLRYIVLEQATAAQSIRSFPRGKLVFDQPLGMPMVGELWLRESTKEELLGKWLRIIHSHNLKIREGVRVRGCEQLGGGRLRVLASDLDGHPVSLDCARVLLAFGRRGSPRLLDAPIADGMLDHVHYSLADARSFAGRTICVVGLGDVAMEAAIGLVNQPDTRVTISYRGADFTRGKRRNIDELRRLIQAGRVEMLWSTEVVNVEPGRVQFRQVKRDQAPFMLREVDSVFVLIGNIAPTKLLDAFGVRTLGG</sequence>
<proteinExistence type="predicted"/>
<dbReference type="Pfam" id="PF12838">
    <property type="entry name" value="Fer4_7"/>
    <property type="match status" value="1"/>
</dbReference>
<dbReference type="GO" id="GO:0051536">
    <property type="term" value="F:iron-sulfur cluster binding"/>
    <property type="evidence" value="ECO:0007669"/>
    <property type="project" value="UniProtKB-KW"/>
</dbReference>
<dbReference type="InterPro" id="IPR036188">
    <property type="entry name" value="FAD/NAD-bd_sf"/>
</dbReference>
<evidence type="ECO:0000256" key="7">
    <source>
        <dbReference type="ARBA" id="ARBA00022982"/>
    </source>
</evidence>
<evidence type="ECO:0000256" key="10">
    <source>
        <dbReference type="ARBA" id="ARBA00023014"/>
    </source>
</evidence>
<keyword evidence="4" id="KW-0349">Heme</keyword>
<comment type="subcellular location">
    <subcellularLocation>
        <location evidence="2">Cell envelope</location>
    </subcellularLocation>
</comment>
<name>A0A2S9Y682_9BACT</name>
<evidence type="ECO:0000256" key="2">
    <source>
        <dbReference type="ARBA" id="ARBA00004196"/>
    </source>
</evidence>
<dbReference type="InterPro" id="IPR036280">
    <property type="entry name" value="Multihaem_cyt_sf"/>
</dbReference>
<protein>
    <submittedName>
        <fullName evidence="13">Ferredoxin--NADP reductase</fullName>
        <ecNumber evidence="13">1.18.1.2</ecNumber>
    </submittedName>
</protein>
<dbReference type="Pfam" id="PF14537">
    <property type="entry name" value="Cytochrom_c3_2"/>
    <property type="match status" value="1"/>
</dbReference>
<feature type="compositionally biased region" description="Basic and acidic residues" evidence="11">
    <location>
        <begin position="31"/>
        <end position="40"/>
    </location>
</feature>
<keyword evidence="10" id="KW-0411">Iron-sulfur</keyword>
<feature type="domain" description="4Fe-4S ferredoxin-type" evidence="12">
    <location>
        <begin position="322"/>
        <end position="351"/>
    </location>
</feature>
<dbReference type="PRINTS" id="PR00469">
    <property type="entry name" value="PNDRDTASEII"/>
</dbReference>
<keyword evidence="8 13" id="KW-0560">Oxidoreductase</keyword>
<feature type="compositionally biased region" description="Pro residues" evidence="11">
    <location>
        <begin position="1"/>
        <end position="11"/>
    </location>
</feature>
<dbReference type="SUPFAM" id="SSF54862">
    <property type="entry name" value="4Fe-4S ferredoxins"/>
    <property type="match status" value="1"/>
</dbReference>
<accession>A0A2S9Y682</accession>
<keyword evidence="3" id="KW-0813">Transport</keyword>
<dbReference type="OrthoDB" id="9778740at2"/>
<dbReference type="PROSITE" id="PS51379">
    <property type="entry name" value="4FE4S_FER_2"/>
    <property type="match status" value="2"/>
</dbReference>
<dbReference type="PANTHER" id="PTHR48105">
    <property type="entry name" value="THIOREDOXIN REDUCTASE 1-RELATED-RELATED"/>
    <property type="match status" value="1"/>
</dbReference>
<organism evidence="13 14">
    <name type="scientific">Enhygromyxa salina</name>
    <dbReference type="NCBI Taxonomy" id="215803"/>
    <lineage>
        <taxon>Bacteria</taxon>
        <taxon>Pseudomonadati</taxon>
        <taxon>Myxococcota</taxon>
        <taxon>Polyangia</taxon>
        <taxon>Nannocystales</taxon>
        <taxon>Nannocystaceae</taxon>
        <taxon>Enhygromyxa</taxon>
    </lineage>
</organism>
<feature type="region of interest" description="Disordered" evidence="11">
    <location>
        <begin position="1"/>
        <end position="40"/>
    </location>
</feature>
<evidence type="ECO:0000313" key="13">
    <source>
        <dbReference type="EMBL" id="PRQ00604.1"/>
    </source>
</evidence>
<dbReference type="SUPFAM" id="SSF48695">
    <property type="entry name" value="Multiheme cytochromes"/>
    <property type="match status" value="1"/>
</dbReference>
<evidence type="ECO:0000256" key="5">
    <source>
        <dbReference type="ARBA" id="ARBA00022630"/>
    </source>
</evidence>
<evidence type="ECO:0000313" key="14">
    <source>
        <dbReference type="Proteomes" id="UP000238823"/>
    </source>
</evidence>
<dbReference type="InterPro" id="IPR012286">
    <property type="entry name" value="Tetrahaem_cytochrome"/>
</dbReference>
<keyword evidence="5" id="KW-0285">Flavoprotein</keyword>
<dbReference type="PROSITE" id="PS00198">
    <property type="entry name" value="4FE4S_FER_1"/>
    <property type="match status" value="1"/>
</dbReference>
<dbReference type="SUPFAM" id="SSF51905">
    <property type="entry name" value="FAD/NAD(P)-binding domain"/>
    <property type="match status" value="1"/>
</dbReference>
<dbReference type="GO" id="GO:0046872">
    <property type="term" value="F:metal ion binding"/>
    <property type="evidence" value="ECO:0007669"/>
    <property type="project" value="UniProtKB-KW"/>
</dbReference>
<evidence type="ECO:0000256" key="11">
    <source>
        <dbReference type="SAM" id="MobiDB-lite"/>
    </source>
</evidence>
<gene>
    <name evidence="13" type="ORF">ENSA7_60990</name>
</gene>
<evidence type="ECO:0000256" key="3">
    <source>
        <dbReference type="ARBA" id="ARBA00022448"/>
    </source>
</evidence>
<evidence type="ECO:0000259" key="12">
    <source>
        <dbReference type="PROSITE" id="PS51379"/>
    </source>
</evidence>
<dbReference type="GO" id="GO:0030313">
    <property type="term" value="C:cell envelope"/>
    <property type="evidence" value="ECO:0007669"/>
    <property type="project" value="UniProtKB-SubCell"/>
</dbReference>
<dbReference type="Gene3D" id="3.30.70.20">
    <property type="match status" value="1"/>
</dbReference>
<evidence type="ECO:0000256" key="1">
    <source>
        <dbReference type="ARBA" id="ARBA00001926"/>
    </source>
</evidence>
<comment type="cofactor">
    <cofactor evidence="1">
        <name>heme c</name>
        <dbReference type="ChEBI" id="CHEBI:61717"/>
    </cofactor>
</comment>
<evidence type="ECO:0000256" key="4">
    <source>
        <dbReference type="ARBA" id="ARBA00022617"/>
    </source>
</evidence>
<dbReference type="InterPro" id="IPR017896">
    <property type="entry name" value="4Fe4S_Fe-S-bd"/>
</dbReference>
<dbReference type="CDD" id="cd08168">
    <property type="entry name" value="Cytochrom_C3"/>
    <property type="match status" value="1"/>
</dbReference>
<comment type="caution">
    <text evidence="13">The sequence shown here is derived from an EMBL/GenBank/DDBJ whole genome shotgun (WGS) entry which is preliminary data.</text>
</comment>
<dbReference type="Pfam" id="PF13738">
    <property type="entry name" value="Pyr_redox_3"/>
    <property type="match status" value="1"/>
</dbReference>
<dbReference type="PRINTS" id="PR00368">
    <property type="entry name" value="FADPNR"/>
</dbReference>
<evidence type="ECO:0000256" key="8">
    <source>
        <dbReference type="ARBA" id="ARBA00023002"/>
    </source>
</evidence>
<dbReference type="Gene3D" id="1.10.1130.10">
    <property type="entry name" value="Flavocytochrome C3, Chain A"/>
    <property type="match status" value="1"/>
</dbReference>
<dbReference type="InterPro" id="IPR050097">
    <property type="entry name" value="Ferredoxin-NADP_redctase_2"/>
</dbReference>
<keyword evidence="6" id="KW-0479">Metal-binding</keyword>
<dbReference type="Gene3D" id="3.50.50.60">
    <property type="entry name" value="FAD/NAD(P)-binding domain"/>
    <property type="match status" value="2"/>
</dbReference>
<keyword evidence="7" id="KW-0249">Electron transport</keyword>
<dbReference type="RefSeq" id="WP_146158321.1">
    <property type="nucleotide sequence ID" value="NZ_PVNL01000118.1"/>
</dbReference>
<dbReference type="GO" id="GO:0004324">
    <property type="term" value="F:ferredoxin-NADP+ reductase activity"/>
    <property type="evidence" value="ECO:0007669"/>
    <property type="project" value="UniProtKB-EC"/>
</dbReference>
<evidence type="ECO:0000256" key="6">
    <source>
        <dbReference type="ARBA" id="ARBA00022723"/>
    </source>
</evidence>
<dbReference type="EC" id="1.18.1.2" evidence="13"/>